<keyword evidence="3" id="KW-0808">Transferase</keyword>
<keyword evidence="4 14" id="KW-0812">Transmembrane</keyword>
<evidence type="ECO:0000256" key="6">
    <source>
        <dbReference type="ARBA" id="ARBA00022741"/>
    </source>
</evidence>
<evidence type="ECO:0000313" key="18">
    <source>
        <dbReference type="RefSeq" id="XP_015878445.3"/>
    </source>
</evidence>
<feature type="chain" id="PRO_5046019779" evidence="15">
    <location>
        <begin position="23"/>
        <end position="623"/>
    </location>
</feature>
<dbReference type="PANTHER" id="PTHR27009">
    <property type="entry name" value="RUST RESISTANCE KINASE LR10-RELATED"/>
    <property type="match status" value="1"/>
</dbReference>
<dbReference type="Gene3D" id="3.30.200.20">
    <property type="entry name" value="Phosphorylase Kinase, domain 1"/>
    <property type="match status" value="1"/>
</dbReference>
<dbReference type="GO" id="GO:0005524">
    <property type="term" value="F:ATP binding"/>
    <property type="evidence" value="ECO:0007669"/>
    <property type="project" value="UniProtKB-UniRule"/>
</dbReference>
<dbReference type="Gene3D" id="1.10.510.10">
    <property type="entry name" value="Transferase(Phosphotransferase) domain 1"/>
    <property type="match status" value="1"/>
</dbReference>
<organism evidence="17 18">
    <name type="scientific">Ziziphus jujuba</name>
    <name type="common">Chinese jujube</name>
    <name type="synonym">Ziziphus sativa</name>
    <dbReference type="NCBI Taxonomy" id="326968"/>
    <lineage>
        <taxon>Eukaryota</taxon>
        <taxon>Viridiplantae</taxon>
        <taxon>Streptophyta</taxon>
        <taxon>Embryophyta</taxon>
        <taxon>Tracheophyta</taxon>
        <taxon>Spermatophyta</taxon>
        <taxon>Magnoliopsida</taxon>
        <taxon>eudicotyledons</taxon>
        <taxon>Gunneridae</taxon>
        <taxon>Pentapetalae</taxon>
        <taxon>rosids</taxon>
        <taxon>fabids</taxon>
        <taxon>Rosales</taxon>
        <taxon>Rhamnaceae</taxon>
        <taxon>Paliureae</taxon>
        <taxon>Ziziphus</taxon>
    </lineage>
</organism>
<evidence type="ECO:0000256" key="15">
    <source>
        <dbReference type="SAM" id="SignalP"/>
    </source>
</evidence>
<dbReference type="InterPro" id="IPR011009">
    <property type="entry name" value="Kinase-like_dom_sf"/>
</dbReference>
<dbReference type="InterPro" id="IPR045874">
    <property type="entry name" value="LRK10/LRL21-25-like"/>
</dbReference>
<keyword evidence="11" id="KW-0325">Glycoprotein</keyword>
<dbReference type="CDD" id="cd14066">
    <property type="entry name" value="STKc_IRAK"/>
    <property type="match status" value="1"/>
</dbReference>
<dbReference type="AlphaFoldDB" id="A0A6P3ZI69"/>
<evidence type="ECO:0000256" key="2">
    <source>
        <dbReference type="ARBA" id="ARBA00022527"/>
    </source>
</evidence>
<feature type="region of interest" description="Disordered" evidence="13">
    <location>
        <begin position="593"/>
        <end position="623"/>
    </location>
</feature>
<evidence type="ECO:0000256" key="9">
    <source>
        <dbReference type="ARBA" id="ARBA00022989"/>
    </source>
</evidence>
<dbReference type="RefSeq" id="XP_015878445.3">
    <property type="nucleotide sequence ID" value="XM_016022959.4"/>
</dbReference>
<dbReference type="InterPro" id="IPR008271">
    <property type="entry name" value="Ser/Thr_kinase_AS"/>
</dbReference>
<evidence type="ECO:0000256" key="7">
    <source>
        <dbReference type="ARBA" id="ARBA00022777"/>
    </source>
</evidence>
<dbReference type="GO" id="GO:0030247">
    <property type="term" value="F:polysaccharide binding"/>
    <property type="evidence" value="ECO:0007669"/>
    <property type="project" value="InterPro"/>
</dbReference>
<proteinExistence type="predicted"/>
<feature type="signal peptide" evidence="15">
    <location>
        <begin position="1"/>
        <end position="22"/>
    </location>
</feature>
<dbReference type="InterPro" id="IPR001245">
    <property type="entry name" value="Ser-Thr/Tyr_kinase_cat_dom"/>
</dbReference>
<dbReference type="PROSITE" id="PS00107">
    <property type="entry name" value="PROTEIN_KINASE_ATP"/>
    <property type="match status" value="1"/>
</dbReference>
<dbReference type="InterPro" id="IPR025287">
    <property type="entry name" value="WAK_GUB"/>
</dbReference>
<dbReference type="GO" id="GO:0004674">
    <property type="term" value="F:protein serine/threonine kinase activity"/>
    <property type="evidence" value="ECO:0007669"/>
    <property type="project" value="UniProtKB-KW"/>
</dbReference>
<evidence type="ECO:0000259" key="16">
    <source>
        <dbReference type="PROSITE" id="PS50011"/>
    </source>
</evidence>
<dbReference type="SUPFAM" id="SSF56112">
    <property type="entry name" value="Protein kinase-like (PK-like)"/>
    <property type="match status" value="1"/>
</dbReference>
<name>A0A6P3ZI69_ZIZJJ</name>
<keyword evidence="9 14" id="KW-1133">Transmembrane helix</keyword>
<gene>
    <name evidence="18" type="primary">LOC107414776</name>
</gene>
<dbReference type="GeneID" id="107414776"/>
<feature type="compositionally biased region" description="Polar residues" evidence="13">
    <location>
        <begin position="594"/>
        <end position="608"/>
    </location>
</feature>
<keyword evidence="2" id="KW-0723">Serine/threonine-protein kinase</keyword>
<dbReference type="InParanoid" id="A0A6P3ZI69"/>
<dbReference type="GO" id="GO:0016020">
    <property type="term" value="C:membrane"/>
    <property type="evidence" value="ECO:0007669"/>
    <property type="project" value="UniProtKB-SubCell"/>
</dbReference>
<dbReference type="PROSITE" id="PS50011">
    <property type="entry name" value="PROTEIN_KINASE_DOM"/>
    <property type="match status" value="1"/>
</dbReference>
<evidence type="ECO:0000256" key="8">
    <source>
        <dbReference type="ARBA" id="ARBA00022840"/>
    </source>
</evidence>
<evidence type="ECO:0000313" key="17">
    <source>
        <dbReference type="Proteomes" id="UP001652623"/>
    </source>
</evidence>
<keyword evidence="17" id="KW-1185">Reference proteome</keyword>
<dbReference type="KEGG" id="zju:107414776"/>
<protein>
    <submittedName>
        <fullName evidence="18">Rust resistance kinase Lr10 isoform X1</fullName>
    </submittedName>
</protein>
<evidence type="ECO:0000256" key="3">
    <source>
        <dbReference type="ARBA" id="ARBA00022679"/>
    </source>
</evidence>
<keyword evidence="7 18" id="KW-0418">Kinase</keyword>
<evidence type="ECO:0000256" key="14">
    <source>
        <dbReference type="SAM" id="Phobius"/>
    </source>
</evidence>
<evidence type="ECO:0000256" key="11">
    <source>
        <dbReference type="ARBA" id="ARBA00023180"/>
    </source>
</evidence>
<keyword evidence="6 12" id="KW-0547">Nucleotide-binding</keyword>
<evidence type="ECO:0000256" key="12">
    <source>
        <dbReference type="PROSITE-ProRule" id="PRU10141"/>
    </source>
</evidence>
<dbReference type="InterPro" id="IPR000719">
    <property type="entry name" value="Prot_kinase_dom"/>
</dbReference>
<dbReference type="Proteomes" id="UP001652623">
    <property type="component" value="Chromosome 8"/>
</dbReference>
<dbReference type="SMR" id="A0A6P3ZI69"/>
<keyword evidence="5 15" id="KW-0732">Signal</keyword>
<accession>A0A6P3ZI69</accession>
<dbReference type="InterPro" id="IPR017441">
    <property type="entry name" value="Protein_kinase_ATP_BS"/>
</dbReference>
<evidence type="ECO:0000256" key="1">
    <source>
        <dbReference type="ARBA" id="ARBA00004479"/>
    </source>
</evidence>
<dbReference type="SMART" id="SM00220">
    <property type="entry name" value="S_TKc"/>
    <property type="match status" value="1"/>
</dbReference>
<evidence type="ECO:0000256" key="13">
    <source>
        <dbReference type="SAM" id="MobiDB-lite"/>
    </source>
</evidence>
<sequence>METKMHALVFLSLFLLVTVNTAGKGTDADECKPTRCKHNGPAIKFPFWLRNRQPPHCGYTGFELSCTTTKKKHTVLELPSSVKLFVKHINYTTQQIQVYDPHSCLPKQLQRLNISASPFQFVVVDESRNSLDSFSFFNCSSGKQGYNSSIFPCLSTHGYQVQAYSDRYTTLLGLLPPPPCRKMYDTAPIPRDIIESMKHDFYLSWSNPMCNKCAAKGLECRLDGNGTESQTRCFYIPNKDKGTESRKLVITGPILGSFLLVLISIGIYWFHHSNKTEKENQMKIKKFLEDYKALKPTRYTYADLKRITNQFKDRIGQGGYGIVFKGKLSNEVTVAVKLLNNFKGNGDEFINEVRSMGRIHHVNVARLVGFCADGVRRALVYEFLQNGSLDKYIFSADGQRQSRNLGWEKLYDIALGIAKGIDYLHQGCDQRIIHLDIKPHNVLLDKNFNPKMSDFGMAKLYPKEQSSISMTAARGTIGYIAPEVFSRNFRHVSYKSDVYSFGMLLLEIVGGRKNMDVNDENSSQGYFPEWVYNRLNREEDLEMENVDERQSKMIKKLSIVGLWCIQWYPVDRPSMNKVVRMFEGDKDLVMPQNPFASNDSAKRSSTAPSKVRHSSLDIISESD</sequence>
<keyword evidence="8 12" id="KW-0067">ATP-binding</keyword>
<dbReference type="Pfam" id="PF13947">
    <property type="entry name" value="GUB_WAK_bind"/>
    <property type="match status" value="1"/>
</dbReference>
<evidence type="ECO:0000256" key="4">
    <source>
        <dbReference type="ARBA" id="ARBA00022692"/>
    </source>
</evidence>
<keyword evidence="10 14" id="KW-0472">Membrane</keyword>
<evidence type="ECO:0000256" key="5">
    <source>
        <dbReference type="ARBA" id="ARBA00022729"/>
    </source>
</evidence>
<evidence type="ECO:0000256" key="10">
    <source>
        <dbReference type="ARBA" id="ARBA00023136"/>
    </source>
</evidence>
<dbReference type="Pfam" id="PF07714">
    <property type="entry name" value="PK_Tyr_Ser-Thr"/>
    <property type="match status" value="1"/>
</dbReference>
<comment type="subcellular location">
    <subcellularLocation>
        <location evidence="1">Membrane</location>
        <topology evidence="1">Single-pass type I membrane protein</topology>
    </subcellularLocation>
</comment>
<dbReference type="PROSITE" id="PS00108">
    <property type="entry name" value="PROTEIN_KINASE_ST"/>
    <property type="match status" value="1"/>
</dbReference>
<reference evidence="18" key="1">
    <citation type="submission" date="2025-08" db="UniProtKB">
        <authorList>
            <consortium name="RefSeq"/>
        </authorList>
    </citation>
    <scope>IDENTIFICATION</scope>
    <source>
        <tissue evidence="18">Seedling</tissue>
    </source>
</reference>
<feature type="domain" description="Protein kinase" evidence="16">
    <location>
        <begin position="309"/>
        <end position="596"/>
    </location>
</feature>
<feature type="transmembrane region" description="Helical" evidence="14">
    <location>
        <begin position="248"/>
        <end position="270"/>
    </location>
</feature>
<feature type="binding site" evidence="12">
    <location>
        <position position="337"/>
    </location>
    <ligand>
        <name>ATP</name>
        <dbReference type="ChEBI" id="CHEBI:30616"/>
    </ligand>
</feature>